<feature type="region of interest" description="Disordered" evidence="11">
    <location>
        <begin position="386"/>
        <end position="820"/>
    </location>
</feature>
<keyword evidence="10" id="KW-0393">Immunoglobulin domain</keyword>
<evidence type="ECO:0000313" key="14">
    <source>
        <dbReference type="Proteomes" id="UP000472260"/>
    </source>
</evidence>
<keyword evidence="14" id="KW-1185">Reference proteome</keyword>
<evidence type="ECO:0000256" key="9">
    <source>
        <dbReference type="ARBA" id="ARBA00023180"/>
    </source>
</evidence>
<feature type="compositionally biased region" description="Polar residues" evidence="11">
    <location>
        <begin position="742"/>
        <end position="753"/>
    </location>
</feature>
<reference evidence="13" key="1">
    <citation type="submission" date="2025-08" db="UniProtKB">
        <authorList>
            <consortium name="Ensembl"/>
        </authorList>
    </citation>
    <scope>IDENTIFICATION</scope>
</reference>
<feature type="compositionally biased region" description="Polar residues" evidence="11">
    <location>
        <begin position="429"/>
        <end position="440"/>
    </location>
</feature>
<dbReference type="PANTHER" id="PTHR25466">
    <property type="entry name" value="T-LYMPHOCYTE ACTIVATION ANTIGEN"/>
    <property type="match status" value="1"/>
</dbReference>
<feature type="compositionally biased region" description="Pro residues" evidence="11">
    <location>
        <begin position="495"/>
        <end position="528"/>
    </location>
</feature>
<dbReference type="GO" id="GO:0009897">
    <property type="term" value="C:external side of plasma membrane"/>
    <property type="evidence" value="ECO:0007669"/>
    <property type="project" value="TreeGrafter"/>
</dbReference>
<feature type="transmembrane region" description="Helical" evidence="12">
    <location>
        <begin position="324"/>
        <end position="348"/>
    </location>
</feature>
<accession>A0A671SUA7</accession>
<dbReference type="GO" id="GO:0007166">
    <property type="term" value="P:cell surface receptor signaling pathway"/>
    <property type="evidence" value="ECO:0007669"/>
    <property type="project" value="TreeGrafter"/>
</dbReference>
<protein>
    <submittedName>
        <fullName evidence="13">Uncharacterized LOC107700178</fullName>
    </submittedName>
</protein>
<feature type="compositionally biased region" description="Pro residues" evidence="11">
    <location>
        <begin position="725"/>
        <end position="736"/>
    </location>
</feature>
<feature type="compositionally biased region" description="Pro residues" evidence="11">
    <location>
        <begin position="536"/>
        <end position="550"/>
    </location>
</feature>
<proteinExistence type="predicted"/>
<evidence type="ECO:0000256" key="3">
    <source>
        <dbReference type="ARBA" id="ARBA00022692"/>
    </source>
</evidence>
<evidence type="ECO:0000256" key="2">
    <source>
        <dbReference type="ARBA" id="ARBA00022475"/>
    </source>
</evidence>
<keyword evidence="2" id="KW-1003">Cell membrane</keyword>
<keyword evidence="3 12" id="KW-0812">Transmembrane</keyword>
<dbReference type="Proteomes" id="UP000472260">
    <property type="component" value="Unassembled WGS sequence"/>
</dbReference>
<reference evidence="13" key="2">
    <citation type="submission" date="2025-09" db="UniProtKB">
        <authorList>
            <consortium name="Ensembl"/>
        </authorList>
    </citation>
    <scope>IDENTIFICATION</scope>
</reference>
<keyword evidence="5 12" id="KW-1133">Transmembrane helix</keyword>
<feature type="compositionally biased region" description="Pro residues" evidence="11">
    <location>
        <begin position="586"/>
        <end position="619"/>
    </location>
</feature>
<evidence type="ECO:0000256" key="1">
    <source>
        <dbReference type="ARBA" id="ARBA00004251"/>
    </source>
</evidence>
<keyword evidence="4" id="KW-0732">Signal</keyword>
<evidence type="ECO:0000256" key="8">
    <source>
        <dbReference type="ARBA" id="ARBA00023170"/>
    </source>
</evidence>
<dbReference type="GO" id="GO:0042102">
    <property type="term" value="P:positive regulation of T cell proliferation"/>
    <property type="evidence" value="ECO:0007669"/>
    <property type="project" value="TreeGrafter"/>
</dbReference>
<evidence type="ECO:0000256" key="11">
    <source>
        <dbReference type="SAM" id="MobiDB-lite"/>
    </source>
</evidence>
<sequence length="820" mass="86724">MSHYAVNECVCVNLNIGAFLFGFLAFSATLKAQEMSQTLFFGEDFHILVPADGADVTFRPSIVPGREKPLMSSGKVVDLRAKLNSASNHLILENVGESDEGVYTVTSNQNPEDVTRITLYVRDCSSEVIVRYGLDFHVSLHDILEPVRVGFRHSTVEANQTSLPADELLNADGTPKENYQDRVEITPQKFTLRAVTGADEGSYTFSDSIGKVQKKICLNVKAHQIFATLSYGGTLKINLHMNSSLARLLYIPQSDKHKYLIMDNGELSVPPNVDLEGRLSLEDSLCLLTDVRANDAGVFSVTDHQGFLVSDVHLEIEPYRLPKLYIAIIVLVALLVLLLLVCLVSCLVKIRKRAAKARAIEEKAQNAGKVEGDAFRQVVKDACTHQNEEAPALSQKEDITEKSQSTEVSIKGLEVSTKEPSLQERNMETSDSGVGFNTTGLPLDSDTDAPTAALADSDVLSSSAAPDVKAIPNQAPESKTAPSPPKPAPVAKSTAPPPPSPEPKPPVTPEPKPKPVVTPTPEPKPAATPEPKMTISPPPETKPTLSPSPEPNSSAAPDVKAIPNQAPESKTAPSPPKPAPVAKSTAPPPPSPEPKPPVTPEPKPKPVVTPTPEPKPAATPEPKMTISPPPETKPTLSPSPEPKQPVTPDPKPTTEVKPIPSPTPEPPKAVTPTPDAKPAVTPDAKPAVSPTPEPTPAKVGTPEQKPAVSPTPDPKTPDPKLVSPEPKPSSPTPQSKPPVSQILDSKPTTNGTPESKADIESEPSAPISPGLDVKGTTPPKTPDTGKSSVKTPELISSGGLDSAAPNDSAPPSSTDGAATN</sequence>
<dbReference type="Ensembl" id="ENSSANT00000105762.1">
    <property type="protein sequence ID" value="ENSSANP00000099614.1"/>
    <property type="gene ID" value="ENSSANG00000049005.1"/>
</dbReference>
<feature type="compositionally biased region" description="Low complexity" evidence="11">
    <location>
        <begin position="452"/>
        <end position="465"/>
    </location>
</feature>
<dbReference type="GO" id="GO:0071222">
    <property type="term" value="P:cellular response to lipopolysaccharide"/>
    <property type="evidence" value="ECO:0007669"/>
    <property type="project" value="TreeGrafter"/>
</dbReference>
<keyword evidence="6 12" id="KW-0472">Membrane</keyword>
<evidence type="ECO:0000256" key="5">
    <source>
        <dbReference type="ARBA" id="ARBA00022989"/>
    </source>
</evidence>
<evidence type="ECO:0000256" key="6">
    <source>
        <dbReference type="ARBA" id="ARBA00023136"/>
    </source>
</evidence>
<evidence type="ECO:0000256" key="12">
    <source>
        <dbReference type="SAM" id="Phobius"/>
    </source>
</evidence>
<dbReference type="GO" id="GO:0042130">
    <property type="term" value="P:negative regulation of T cell proliferation"/>
    <property type="evidence" value="ECO:0007669"/>
    <property type="project" value="TreeGrafter"/>
</dbReference>
<organism evidence="13 14">
    <name type="scientific">Sinocyclocheilus anshuiensis</name>
    <dbReference type="NCBI Taxonomy" id="1608454"/>
    <lineage>
        <taxon>Eukaryota</taxon>
        <taxon>Metazoa</taxon>
        <taxon>Chordata</taxon>
        <taxon>Craniata</taxon>
        <taxon>Vertebrata</taxon>
        <taxon>Euteleostomi</taxon>
        <taxon>Actinopterygii</taxon>
        <taxon>Neopterygii</taxon>
        <taxon>Teleostei</taxon>
        <taxon>Ostariophysi</taxon>
        <taxon>Cypriniformes</taxon>
        <taxon>Cyprinidae</taxon>
        <taxon>Cyprininae</taxon>
        <taxon>Sinocyclocheilus</taxon>
    </lineage>
</organism>
<feature type="compositionally biased region" description="Low complexity" evidence="11">
    <location>
        <begin position="801"/>
        <end position="820"/>
    </location>
</feature>
<dbReference type="PANTHER" id="PTHR25466:SF13">
    <property type="entry name" value="SI:DKEYP-77H1.4"/>
    <property type="match status" value="1"/>
</dbReference>
<dbReference type="GO" id="GO:0031295">
    <property type="term" value="P:T cell costimulation"/>
    <property type="evidence" value="ECO:0007669"/>
    <property type="project" value="TreeGrafter"/>
</dbReference>
<evidence type="ECO:0000256" key="10">
    <source>
        <dbReference type="ARBA" id="ARBA00023319"/>
    </source>
</evidence>
<dbReference type="InterPro" id="IPR051713">
    <property type="entry name" value="T-cell_Activation_Regulation"/>
</dbReference>
<dbReference type="GO" id="GO:0006955">
    <property type="term" value="P:immune response"/>
    <property type="evidence" value="ECO:0007669"/>
    <property type="project" value="TreeGrafter"/>
</dbReference>
<evidence type="ECO:0000313" key="13">
    <source>
        <dbReference type="Ensembl" id="ENSSANP00000099614.1"/>
    </source>
</evidence>
<gene>
    <name evidence="13" type="primary">LOC107700178</name>
</gene>
<feature type="compositionally biased region" description="Pro residues" evidence="11">
    <location>
        <begin position="627"/>
        <end position="651"/>
    </location>
</feature>
<comment type="subcellular location">
    <subcellularLocation>
        <location evidence="1">Cell membrane</location>
        <topology evidence="1">Single-pass type I membrane protein</topology>
    </subcellularLocation>
</comment>
<name>A0A671SUA7_9TELE</name>
<dbReference type="AlphaFoldDB" id="A0A671SUA7"/>
<feature type="compositionally biased region" description="Low complexity" evidence="11">
    <location>
        <begin position="774"/>
        <end position="786"/>
    </location>
</feature>
<keyword evidence="7" id="KW-1015">Disulfide bond</keyword>
<feature type="compositionally biased region" description="Pro residues" evidence="11">
    <location>
        <begin position="659"/>
        <end position="669"/>
    </location>
</feature>
<evidence type="ECO:0000256" key="7">
    <source>
        <dbReference type="ARBA" id="ARBA00023157"/>
    </source>
</evidence>
<keyword evidence="8" id="KW-0675">Receptor</keyword>
<keyword evidence="9" id="KW-0325">Glycoprotein</keyword>
<evidence type="ECO:0000256" key="4">
    <source>
        <dbReference type="ARBA" id="ARBA00022729"/>
    </source>
</evidence>